<organism evidence="1 2">
    <name type="scientific">Purpureocillium takamizusanense</name>
    <dbReference type="NCBI Taxonomy" id="2060973"/>
    <lineage>
        <taxon>Eukaryota</taxon>
        <taxon>Fungi</taxon>
        <taxon>Dikarya</taxon>
        <taxon>Ascomycota</taxon>
        <taxon>Pezizomycotina</taxon>
        <taxon>Sordariomycetes</taxon>
        <taxon>Hypocreomycetidae</taxon>
        <taxon>Hypocreales</taxon>
        <taxon>Ophiocordycipitaceae</taxon>
        <taxon>Purpureocillium</taxon>
    </lineage>
</organism>
<reference evidence="1" key="1">
    <citation type="submission" date="2021-11" db="EMBL/GenBank/DDBJ databases">
        <title>Purpureocillium_takamizusanense_genome.</title>
        <authorList>
            <person name="Nguyen N.-H."/>
        </authorList>
    </citation>
    <scope>NUCLEOTIDE SEQUENCE</scope>
    <source>
        <strain evidence="1">PT3</strain>
    </source>
</reference>
<dbReference type="KEGG" id="ptkz:JDV02_010232"/>
<protein>
    <submittedName>
        <fullName evidence="1">Uncharacterized protein</fullName>
    </submittedName>
</protein>
<sequence length="75" mass="8499">MPNNGWPQDARMKRIGEGYMLNLLSLVDSFTKFLSLAGLLPTEAAELEAQTKKDIQNKDIHFVVNTHIVYARKPL</sequence>
<evidence type="ECO:0000313" key="2">
    <source>
        <dbReference type="Proteomes" id="UP000829364"/>
    </source>
</evidence>
<dbReference type="EMBL" id="CP086365">
    <property type="protein sequence ID" value="UNI24492.1"/>
    <property type="molecule type" value="Genomic_DNA"/>
</dbReference>
<evidence type="ECO:0000313" key="1">
    <source>
        <dbReference type="EMBL" id="UNI24492.1"/>
    </source>
</evidence>
<proteinExistence type="predicted"/>
<dbReference type="Proteomes" id="UP000829364">
    <property type="component" value="Chromosome 12"/>
</dbReference>
<keyword evidence="2" id="KW-1185">Reference proteome</keyword>
<dbReference type="RefSeq" id="XP_047847973.1">
    <property type="nucleotide sequence ID" value="XM_047991960.1"/>
</dbReference>
<dbReference type="GeneID" id="72072176"/>
<dbReference type="AlphaFoldDB" id="A0A9Q8QSA9"/>
<dbReference type="OrthoDB" id="2013972at2759"/>
<gene>
    <name evidence="1" type="ORF">JDV02_010232</name>
</gene>
<accession>A0A9Q8QSA9</accession>
<name>A0A9Q8QSA9_9HYPO</name>